<dbReference type="GeneID" id="2873710"/>
<dbReference type="PANTHER" id="PTHR43037:SF4">
    <property type="entry name" value="PEPTIDASE S9 PROLYL OLIGOPEPTIDASE CATALYTIC DOMAIN-CONTAINING PROTEIN"/>
    <property type="match status" value="1"/>
</dbReference>
<feature type="signal peptide" evidence="2">
    <location>
        <begin position="1"/>
        <end position="26"/>
    </location>
</feature>
<feature type="chain" id="PRO_5010161331" description="Peptidase S9 prolyl oligopeptidase catalytic domain-containing protein" evidence="2">
    <location>
        <begin position="27"/>
        <end position="861"/>
    </location>
</feature>
<accession>Q5B594</accession>
<reference evidence="5" key="1">
    <citation type="journal article" date="2005" name="Nature">
        <title>Sequencing of Aspergillus nidulans and comparative analysis with A. fumigatus and A. oryzae.</title>
        <authorList>
            <person name="Galagan J.E."/>
            <person name="Calvo S.E."/>
            <person name="Cuomo C."/>
            <person name="Ma L.J."/>
            <person name="Wortman J.R."/>
            <person name="Batzoglou S."/>
            <person name="Lee S.I."/>
            <person name="Basturkmen M."/>
            <person name="Spevak C.C."/>
            <person name="Clutterbuck J."/>
            <person name="Kapitonov V."/>
            <person name="Jurka J."/>
            <person name="Scazzocchio C."/>
            <person name="Farman M."/>
            <person name="Butler J."/>
            <person name="Purcell S."/>
            <person name="Harris S."/>
            <person name="Braus G.H."/>
            <person name="Draht O."/>
            <person name="Busch S."/>
            <person name="D'Enfert C."/>
            <person name="Bouchier C."/>
            <person name="Goldman G.H."/>
            <person name="Bell-Pedersen D."/>
            <person name="Griffiths-Jones S."/>
            <person name="Doonan J.H."/>
            <person name="Yu J."/>
            <person name="Vienken K."/>
            <person name="Pain A."/>
            <person name="Freitag M."/>
            <person name="Selker E.U."/>
            <person name="Archer D.B."/>
            <person name="Penalva M.A."/>
            <person name="Oakley B.R."/>
            <person name="Momany M."/>
            <person name="Tanaka T."/>
            <person name="Kumagai T."/>
            <person name="Asai K."/>
            <person name="Machida M."/>
            <person name="Nierman W.C."/>
            <person name="Denning D.W."/>
            <person name="Caddick M."/>
            <person name="Hynes M."/>
            <person name="Paoletti M."/>
            <person name="Fischer R."/>
            <person name="Miller B."/>
            <person name="Dyer P."/>
            <person name="Sachs M.S."/>
            <person name="Osmani S.A."/>
            <person name="Birren B.W."/>
        </authorList>
    </citation>
    <scope>NUCLEOTIDE SEQUENCE [LARGE SCALE GENOMIC DNA]</scope>
    <source>
        <strain evidence="5">FGSC A4 / ATCC 38163 / CBS 112.46 / NRRL 194 / M139</strain>
    </source>
</reference>
<dbReference type="Gene3D" id="3.40.50.1820">
    <property type="entry name" value="alpha/beta hydrolase"/>
    <property type="match status" value="1"/>
</dbReference>
<evidence type="ECO:0000313" key="4">
    <source>
        <dbReference type="EMBL" id="CBF74321.1"/>
    </source>
</evidence>
<dbReference type="InterPro" id="IPR050955">
    <property type="entry name" value="Plant_Biomass_Hydrol_Est"/>
</dbReference>
<evidence type="ECO:0000259" key="3">
    <source>
        <dbReference type="Pfam" id="PF00326"/>
    </source>
</evidence>
<organism evidence="4 5">
    <name type="scientific">Emericella nidulans (strain FGSC A4 / ATCC 38163 / CBS 112.46 / NRRL 194 / M139)</name>
    <name type="common">Aspergillus nidulans</name>
    <dbReference type="NCBI Taxonomy" id="227321"/>
    <lineage>
        <taxon>Eukaryota</taxon>
        <taxon>Fungi</taxon>
        <taxon>Dikarya</taxon>
        <taxon>Ascomycota</taxon>
        <taxon>Pezizomycotina</taxon>
        <taxon>Eurotiomycetes</taxon>
        <taxon>Eurotiomycetidae</taxon>
        <taxon>Eurotiales</taxon>
        <taxon>Aspergillaceae</taxon>
        <taxon>Aspergillus</taxon>
        <taxon>Aspergillus subgen. Nidulantes</taxon>
    </lineage>
</organism>
<keyword evidence="1 2" id="KW-0732">Signal</keyword>
<dbReference type="SUPFAM" id="SSF53474">
    <property type="entry name" value="alpha/beta-Hydrolases"/>
    <property type="match status" value="1"/>
</dbReference>
<dbReference type="OrthoDB" id="449091at2759"/>
<dbReference type="HOGENOM" id="CLU_014627_1_0_1"/>
<gene>
    <name evidence="4" type="ORF">ANIA_04286</name>
</gene>
<dbReference type="eggNOG" id="ENOG502QS8J">
    <property type="taxonomic scope" value="Eukaryota"/>
</dbReference>
<dbReference type="GO" id="GO:0008236">
    <property type="term" value="F:serine-type peptidase activity"/>
    <property type="evidence" value="ECO:0007669"/>
    <property type="project" value="InterPro"/>
</dbReference>
<dbReference type="EMBL" id="BN001302">
    <property type="protein sequence ID" value="CBF74321.1"/>
    <property type="molecule type" value="Genomic_DNA"/>
</dbReference>
<dbReference type="PANTHER" id="PTHR43037">
    <property type="entry name" value="UNNAMED PRODUCT-RELATED"/>
    <property type="match status" value="1"/>
</dbReference>
<dbReference type="AlphaFoldDB" id="Q5B594"/>
<evidence type="ECO:0000256" key="1">
    <source>
        <dbReference type="ARBA" id="ARBA00022729"/>
    </source>
</evidence>
<dbReference type="Pfam" id="PF00326">
    <property type="entry name" value="Peptidase_S9"/>
    <property type="match status" value="1"/>
</dbReference>
<evidence type="ECO:0000256" key="2">
    <source>
        <dbReference type="SAM" id="SignalP"/>
    </source>
</evidence>
<proteinExistence type="predicted"/>
<dbReference type="InterPro" id="IPR029058">
    <property type="entry name" value="AB_hydrolase_fold"/>
</dbReference>
<keyword evidence="5" id="KW-1185">Reference proteome</keyword>
<name>Q5B594_EMENI</name>
<dbReference type="KEGG" id="ani:ANIA_04286"/>
<dbReference type="STRING" id="227321.Q5B594"/>
<sequence>MFCLGHPPVLLARMLILIALCNSALCGRTPSQQDYTSPPQYSLNKDFSDVQLSEKWQVLGPFQYGTREAIWGADPLEYRGGFRNVSFDEEVEYSSPLSTDGFVKWTHVRANITNTNAEQSRAELAVAFPQVDWGLLQAVYGWSALQYQAWTRGYMYLNGSKSSSSRNFHGSYRRAPLILTIAPGKHLVELRLLRDVRALGGQGDPTINVAVEIEIRHGMLNIAEQSLLIPEATDWRLGKMETPLRLAPHQTRPLAFRFATGNPSAFAVPIEIRYRAFQHATMWNQTFMRITYMHPAGIVSYAILRPPPLHPSCALNQTNTFLPLIIGLHGAGLEADDVQVRRMMDAAYGICAWMLFPSGVTSWSGDDWHTWGVADIKAAVKAIPDWVRAIGWSGPGIMNDEWMVIGHSNGGQGVWFLTTHYPDNVVAAAPVSGYTSIENYVSYNMWRDSEPLLSSILHQSRASFKHELLLANAVGIPIMQQHGSQDKNVPAHHSRLMHSLLEEVDWPSQYVELPNAGHWFDGVMTTSSLLKFYKSSLESTRRQTVLAFTIYVPHSGDMASKGGLYVDQLQSPDRFGRVHVTIDAKEETWHIQTQNIHRFHLSATACNSKKRLTLTIDDTATLFRVDPAKCGFTWYIKGTEGSWKCSEQNGWQSISQRYGRQVGAMDAILRTNGTFTINACSVKSEEIALQISRNLLQYFAADSYIARHCGSFDAEHHGNAITVSLGNELPGSVYSSYPIRVSDGRMTLHMCLSVPGGLHGPMDPGSSRSCGQYTINYERAMGAMFLRPLPNEGLELVVWGTDVEGLEQAARLVPTLTGAGQPEFVVLGDNCRWKGHAGLYAAGHFDKFWQISTGSYIANVV</sequence>
<dbReference type="Proteomes" id="UP000000560">
    <property type="component" value="Chromosome II"/>
</dbReference>
<evidence type="ECO:0000313" key="5">
    <source>
        <dbReference type="Proteomes" id="UP000000560"/>
    </source>
</evidence>
<reference evidence="5" key="2">
    <citation type="journal article" date="2009" name="Fungal Genet. Biol.">
        <title>The 2008 update of the Aspergillus nidulans genome annotation: a community effort.</title>
        <authorList>
            <person name="Wortman J.R."/>
            <person name="Gilsenan J.M."/>
            <person name="Joardar V."/>
            <person name="Deegan J."/>
            <person name="Clutterbuck J."/>
            <person name="Andersen M.R."/>
            <person name="Archer D."/>
            <person name="Bencina M."/>
            <person name="Braus G."/>
            <person name="Coutinho P."/>
            <person name="von Dohren H."/>
            <person name="Doonan J."/>
            <person name="Driessen A.J."/>
            <person name="Durek P."/>
            <person name="Espeso E."/>
            <person name="Fekete E."/>
            <person name="Flipphi M."/>
            <person name="Estrada C.G."/>
            <person name="Geysens S."/>
            <person name="Goldman G."/>
            <person name="de Groot P.W."/>
            <person name="Hansen K."/>
            <person name="Harris S.D."/>
            <person name="Heinekamp T."/>
            <person name="Helmstaedt K."/>
            <person name="Henrissat B."/>
            <person name="Hofmann G."/>
            <person name="Homan T."/>
            <person name="Horio T."/>
            <person name="Horiuchi H."/>
            <person name="James S."/>
            <person name="Jones M."/>
            <person name="Karaffa L."/>
            <person name="Karanyi Z."/>
            <person name="Kato M."/>
            <person name="Keller N."/>
            <person name="Kelly D.E."/>
            <person name="Kiel J.A."/>
            <person name="Kim J.M."/>
            <person name="van der Klei I.J."/>
            <person name="Klis F.M."/>
            <person name="Kovalchuk A."/>
            <person name="Krasevec N."/>
            <person name="Kubicek C.P."/>
            <person name="Liu B."/>
            <person name="Maccabe A."/>
            <person name="Meyer V."/>
            <person name="Mirabito P."/>
            <person name="Miskei M."/>
            <person name="Mos M."/>
            <person name="Mullins J."/>
            <person name="Nelson D.R."/>
            <person name="Nielsen J."/>
            <person name="Oakley B.R."/>
            <person name="Osmani S.A."/>
            <person name="Pakula T."/>
            <person name="Paszewski A."/>
            <person name="Paulsen I."/>
            <person name="Pilsyk S."/>
            <person name="Pocsi I."/>
            <person name="Punt P.J."/>
            <person name="Ram A.F."/>
            <person name="Ren Q."/>
            <person name="Robellet X."/>
            <person name="Robson G."/>
            <person name="Seiboth B."/>
            <person name="van Solingen P."/>
            <person name="Specht T."/>
            <person name="Sun J."/>
            <person name="Taheri-Talesh N."/>
            <person name="Takeshita N."/>
            <person name="Ussery D."/>
            <person name="vanKuyk P.A."/>
            <person name="Visser H."/>
            <person name="van de Vondervoort P.J."/>
            <person name="de Vries R.P."/>
            <person name="Walton J."/>
            <person name="Xiang X."/>
            <person name="Xiong Y."/>
            <person name="Zeng A.P."/>
            <person name="Brandt B.W."/>
            <person name="Cornell M.J."/>
            <person name="van den Hondel C.A."/>
            <person name="Visser J."/>
            <person name="Oliver S.G."/>
            <person name="Turner G."/>
        </authorList>
    </citation>
    <scope>GENOME REANNOTATION</scope>
    <source>
        <strain evidence="5">FGSC A4 / ATCC 38163 / CBS 112.46 / NRRL 194 / M139</strain>
    </source>
</reference>
<dbReference type="RefSeq" id="XP_661890.1">
    <property type="nucleotide sequence ID" value="XM_656798.1"/>
</dbReference>
<protein>
    <recommendedName>
        <fullName evidence="3">Peptidase S9 prolyl oligopeptidase catalytic domain-containing protein</fullName>
    </recommendedName>
</protein>
<accession>C8V3T0</accession>
<dbReference type="GO" id="GO:0006508">
    <property type="term" value="P:proteolysis"/>
    <property type="evidence" value="ECO:0007669"/>
    <property type="project" value="InterPro"/>
</dbReference>
<feature type="domain" description="Peptidase S9 prolyl oligopeptidase catalytic" evidence="3">
    <location>
        <begin position="363"/>
        <end position="534"/>
    </location>
</feature>
<dbReference type="InterPro" id="IPR001375">
    <property type="entry name" value="Peptidase_S9_cat"/>
</dbReference>
<dbReference type="OMA" id="HAREQHF"/>
<dbReference type="InParanoid" id="Q5B594"/>